<reference evidence="1 2" key="1">
    <citation type="submission" date="2020-08" db="EMBL/GenBank/DDBJ databases">
        <title>A Genomic Blueprint of the Chicken Gut Microbiome.</title>
        <authorList>
            <person name="Gilroy R."/>
            <person name="Ravi A."/>
            <person name="Getino M."/>
            <person name="Pursley I."/>
            <person name="Horton D.L."/>
            <person name="Alikhan N.-F."/>
            <person name="Baker D."/>
            <person name="Gharbi K."/>
            <person name="Hall N."/>
            <person name="Watson M."/>
            <person name="Adriaenssens E.M."/>
            <person name="Foster-Nyarko E."/>
            <person name="Jarju S."/>
            <person name="Secka A."/>
            <person name="Antonio M."/>
            <person name="Oren A."/>
            <person name="Chaudhuri R."/>
            <person name="La Ragione R.M."/>
            <person name="Hildebrand F."/>
            <person name="Pallen M.J."/>
        </authorList>
    </citation>
    <scope>NUCLEOTIDE SEQUENCE [LARGE SCALE GENOMIC DNA]</scope>
    <source>
        <strain evidence="1 2">Sa1CVN1</strain>
    </source>
</reference>
<dbReference type="RefSeq" id="WP_191763597.1">
    <property type="nucleotide sequence ID" value="NZ_JACSPP010000016.1"/>
</dbReference>
<name>A0ABR8Y7K1_9BACT</name>
<protein>
    <recommendedName>
        <fullName evidence="3">DUF1792 domain-containing protein</fullName>
    </recommendedName>
</protein>
<evidence type="ECO:0008006" key="3">
    <source>
        <dbReference type="Google" id="ProtNLM"/>
    </source>
</evidence>
<dbReference type="Proteomes" id="UP000620874">
    <property type="component" value="Unassembled WGS sequence"/>
</dbReference>
<dbReference type="InterPro" id="IPR036188">
    <property type="entry name" value="FAD/NAD-bd_sf"/>
</dbReference>
<evidence type="ECO:0000313" key="1">
    <source>
        <dbReference type="EMBL" id="MBD8040176.1"/>
    </source>
</evidence>
<evidence type="ECO:0000313" key="2">
    <source>
        <dbReference type="Proteomes" id="UP000620874"/>
    </source>
</evidence>
<comment type="caution">
    <text evidence="1">The sequence shown here is derived from an EMBL/GenBank/DDBJ whole genome shotgun (WGS) entry which is preliminary data.</text>
</comment>
<proteinExistence type="predicted"/>
<keyword evidence="2" id="KW-1185">Reference proteome</keyword>
<sequence>MKPVLNFTIRTLRKIIGNKSHHHPLKYYGYVDLNDQQANDYIYRFLTDGNSGGKMLSKFGSIELGNIVAAHYELHHWNREFFSDVMDYNASFDLRRMMKMLCSNAGFFPYNLNLGIKYYNRMLLDMLEIDVLSSYIYEEKYVMPFLTEIKKRVNLDGFYAPFMWKNPWTKALKGKRVLVVHPFVESIRYQYESNREKIWTDPNVLPEFSELLTLKAVQSIADAKEQPYKNWFEALEYMEDEISKMDFDVAIIGCGAYGMCLAAHVKRMGKTAIHLAGWTQMLFGVYGNRWIKDQPEYAKFINEYWVRPNENERPKGAEKVENGCYW</sequence>
<dbReference type="EMBL" id="JACSPP010000016">
    <property type="protein sequence ID" value="MBD8040176.1"/>
    <property type="molecule type" value="Genomic_DNA"/>
</dbReference>
<accession>A0ABR8Y7K1</accession>
<organism evidence="1 2">
    <name type="scientific">Phocaeicola intestinalis</name>
    <dbReference type="NCBI Taxonomy" id="2762212"/>
    <lineage>
        <taxon>Bacteria</taxon>
        <taxon>Pseudomonadati</taxon>
        <taxon>Bacteroidota</taxon>
        <taxon>Bacteroidia</taxon>
        <taxon>Bacteroidales</taxon>
        <taxon>Bacteroidaceae</taxon>
        <taxon>Phocaeicola</taxon>
    </lineage>
</organism>
<dbReference type="SUPFAM" id="SSF51905">
    <property type="entry name" value="FAD/NAD(P)-binding domain"/>
    <property type="match status" value="1"/>
</dbReference>
<gene>
    <name evidence="1" type="ORF">H9625_06905</name>
</gene>